<dbReference type="Proteomes" id="UP000192247">
    <property type="component" value="Unassembled WGS sequence"/>
</dbReference>
<dbReference type="InterPro" id="IPR036179">
    <property type="entry name" value="Ig-like_dom_sf"/>
</dbReference>
<gene>
    <name evidence="3" type="ORF">BIW11_04091</name>
</gene>
<dbReference type="SUPFAM" id="SSF48726">
    <property type="entry name" value="Immunoglobulin"/>
    <property type="match status" value="2"/>
</dbReference>
<dbReference type="PROSITE" id="PS50835">
    <property type="entry name" value="IG_LIKE"/>
    <property type="match status" value="1"/>
</dbReference>
<dbReference type="Gene3D" id="2.60.40.10">
    <property type="entry name" value="Immunoglobulins"/>
    <property type="match status" value="2"/>
</dbReference>
<evidence type="ECO:0000313" key="4">
    <source>
        <dbReference type="Proteomes" id="UP000192247"/>
    </source>
</evidence>
<feature type="region of interest" description="Disordered" evidence="1">
    <location>
        <begin position="1"/>
        <end position="21"/>
    </location>
</feature>
<sequence length="142" mass="16391">MRGGRTQRLAMSASSGDQPHDIDRHLYRHQQQHFFRDTAARDDALENVGLPYNHRQKVFTNGTLLVHEVERATDEGRYTCTAKNSQGQWQSNGVYIRVLVKPVLVPFSFPSSLHQGQRFNVLCTVSKGDSPIHIRWYKDEQR</sequence>
<dbReference type="InterPro" id="IPR007110">
    <property type="entry name" value="Ig-like_dom"/>
</dbReference>
<dbReference type="InterPro" id="IPR013783">
    <property type="entry name" value="Ig-like_fold"/>
</dbReference>
<dbReference type="PANTHER" id="PTHR23278">
    <property type="entry name" value="SIDESTEP PROTEIN"/>
    <property type="match status" value="1"/>
</dbReference>
<dbReference type="AlphaFoldDB" id="A0A1V9XB98"/>
<protein>
    <submittedName>
        <fullName evidence="3">Down syndrome cell adhesion molecule-like</fullName>
    </submittedName>
</protein>
<dbReference type="InParanoid" id="A0A1V9XB98"/>
<dbReference type="OrthoDB" id="6427780at2759"/>
<comment type="caution">
    <text evidence="3">The sequence shown here is derived from an EMBL/GenBank/DDBJ whole genome shotgun (WGS) entry which is preliminary data.</text>
</comment>
<feature type="domain" description="Ig-like" evidence="2">
    <location>
        <begin position="102"/>
        <end position="142"/>
    </location>
</feature>
<evidence type="ECO:0000259" key="2">
    <source>
        <dbReference type="PROSITE" id="PS50835"/>
    </source>
</evidence>
<organism evidence="3 4">
    <name type="scientific">Tropilaelaps mercedesae</name>
    <dbReference type="NCBI Taxonomy" id="418985"/>
    <lineage>
        <taxon>Eukaryota</taxon>
        <taxon>Metazoa</taxon>
        <taxon>Ecdysozoa</taxon>
        <taxon>Arthropoda</taxon>
        <taxon>Chelicerata</taxon>
        <taxon>Arachnida</taxon>
        <taxon>Acari</taxon>
        <taxon>Parasitiformes</taxon>
        <taxon>Mesostigmata</taxon>
        <taxon>Gamasina</taxon>
        <taxon>Dermanyssoidea</taxon>
        <taxon>Laelapidae</taxon>
        <taxon>Tropilaelaps</taxon>
    </lineage>
</organism>
<dbReference type="STRING" id="418985.A0A1V9XB98"/>
<evidence type="ECO:0000313" key="3">
    <source>
        <dbReference type="EMBL" id="OQR70820.1"/>
    </source>
</evidence>
<name>A0A1V9XB98_9ACAR</name>
<accession>A0A1V9XB98</accession>
<evidence type="ECO:0000256" key="1">
    <source>
        <dbReference type="SAM" id="MobiDB-lite"/>
    </source>
</evidence>
<proteinExistence type="predicted"/>
<dbReference type="EMBL" id="MNPL01016031">
    <property type="protein sequence ID" value="OQR70820.1"/>
    <property type="molecule type" value="Genomic_DNA"/>
</dbReference>
<reference evidence="3 4" key="1">
    <citation type="journal article" date="2017" name="Gigascience">
        <title>Draft genome of the honey bee ectoparasitic mite, Tropilaelaps mercedesae, is shaped by the parasitic life history.</title>
        <authorList>
            <person name="Dong X."/>
            <person name="Armstrong S.D."/>
            <person name="Xia D."/>
            <person name="Makepeace B.L."/>
            <person name="Darby A.C."/>
            <person name="Kadowaki T."/>
        </authorList>
    </citation>
    <scope>NUCLEOTIDE SEQUENCE [LARGE SCALE GENOMIC DNA]</scope>
    <source>
        <strain evidence="3">Wuxi-XJTLU</strain>
    </source>
</reference>
<keyword evidence="4" id="KW-1185">Reference proteome</keyword>
<dbReference type="PANTHER" id="PTHR23278:SF19">
    <property type="entry name" value="OBSCURIN"/>
    <property type="match status" value="1"/>
</dbReference>